<dbReference type="Pfam" id="PF00486">
    <property type="entry name" value="Trans_reg_C"/>
    <property type="match status" value="1"/>
</dbReference>
<comment type="caution">
    <text evidence="8">The sequence shown here is derived from an EMBL/GenBank/DDBJ whole genome shotgun (WGS) entry which is preliminary data.</text>
</comment>
<dbReference type="InterPro" id="IPR001789">
    <property type="entry name" value="Sig_transdc_resp-reg_receiver"/>
</dbReference>
<evidence type="ECO:0000256" key="2">
    <source>
        <dbReference type="ARBA" id="ARBA00023125"/>
    </source>
</evidence>
<feature type="domain" description="Response regulatory" evidence="6">
    <location>
        <begin position="7"/>
        <end position="120"/>
    </location>
</feature>
<evidence type="ECO:0000256" key="5">
    <source>
        <dbReference type="PROSITE-ProRule" id="PRU01091"/>
    </source>
</evidence>
<dbReference type="Proteomes" id="UP000736583">
    <property type="component" value="Unassembled WGS sequence"/>
</dbReference>
<evidence type="ECO:0000256" key="1">
    <source>
        <dbReference type="ARBA" id="ARBA00023015"/>
    </source>
</evidence>
<protein>
    <submittedName>
        <fullName evidence="8">Response regulator transcription factor</fullName>
    </submittedName>
</protein>
<dbReference type="PROSITE" id="PS50110">
    <property type="entry name" value="RESPONSE_REGULATORY"/>
    <property type="match status" value="1"/>
</dbReference>
<evidence type="ECO:0000259" key="7">
    <source>
        <dbReference type="PROSITE" id="PS51755"/>
    </source>
</evidence>
<sequence>MYPVNKKVLVIDDEKNIVDVVGAYLLKEGYEAFYAYNGTQAMEIFHEINPALIILDLMLPDMTGEEICKNIRKESRVPIIIITAKIDEDSILEGFYIGADDYVTKPFSLKQLMARVNALLRRSEEEGGILSNIFSFNEDELIIDNYKREVLKNGEIINLTNTEYKLLISMAKYPKKAFTREELVCMALGEDYDGYDRVIDTHIKNLRQKVETDPKSPSYIITVHGLGYKFGGE</sequence>
<accession>A0ABS6EWN1</accession>
<evidence type="ECO:0000256" key="3">
    <source>
        <dbReference type="ARBA" id="ARBA00023163"/>
    </source>
</evidence>
<proteinExistence type="predicted"/>
<dbReference type="InterPro" id="IPR001867">
    <property type="entry name" value="OmpR/PhoB-type_DNA-bd"/>
</dbReference>
<dbReference type="PROSITE" id="PS51755">
    <property type="entry name" value="OMPR_PHOB"/>
    <property type="match status" value="1"/>
</dbReference>
<keyword evidence="1" id="KW-0805">Transcription regulation</keyword>
<evidence type="ECO:0000256" key="4">
    <source>
        <dbReference type="PROSITE-ProRule" id="PRU00169"/>
    </source>
</evidence>
<keyword evidence="3" id="KW-0804">Transcription</keyword>
<dbReference type="EMBL" id="JAHLQL010000001">
    <property type="protein sequence ID" value="MBU5590403.1"/>
    <property type="molecule type" value="Genomic_DNA"/>
</dbReference>
<evidence type="ECO:0000313" key="9">
    <source>
        <dbReference type="Proteomes" id="UP000736583"/>
    </source>
</evidence>
<feature type="DNA-binding region" description="OmpR/PhoB-type" evidence="5">
    <location>
        <begin position="131"/>
        <end position="232"/>
    </location>
</feature>
<dbReference type="InterPro" id="IPR039420">
    <property type="entry name" value="WalR-like"/>
</dbReference>
<dbReference type="Pfam" id="PF00072">
    <property type="entry name" value="Response_reg"/>
    <property type="match status" value="1"/>
</dbReference>
<keyword evidence="9" id="KW-1185">Reference proteome</keyword>
<organism evidence="8 9">
    <name type="scientific">Clostridium simiarum</name>
    <dbReference type="NCBI Taxonomy" id="2841506"/>
    <lineage>
        <taxon>Bacteria</taxon>
        <taxon>Bacillati</taxon>
        <taxon>Bacillota</taxon>
        <taxon>Clostridia</taxon>
        <taxon>Eubacteriales</taxon>
        <taxon>Clostridiaceae</taxon>
        <taxon>Clostridium</taxon>
    </lineage>
</organism>
<keyword evidence="2 5" id="KW-0238">DNA-binding</keyword>
<name>A0ABS6EWN1_9CLOT</name>
<dbReference type="SMART" id="SM00448">
    <property type="entry name" value="REC"/>
    <property type="match status" value="1"/>
</dbReference>
<evidence type="ECO:0000259" key="6">
    <source>
        <dbReference type="PROSITE" id="PS50110"/>
    </source>
</evidence>
<dbReference type="CDD" id="cd00383">
    <property type="entry name" value="trans_reg_C"/>
    <property type="match status" value="1"/>
</dbReference>
<dbReference type="PANTHER" id="PTHR48111">
    <property type="entry name" value="REGULATOR OF RPOS"/>
    <property type="match status" value="1"/>
</dbReference>
<keyword evidence="4" id="KW-0597">Phosphoprotein</keyword>
<dbReference type="PANTHER" id="PTHR48111:SF73">
    <property type="entry name" value="ALKALINE PHOSPHATASE SYNTHESIS TRANSCRIPTIONAL REGULATORY PROTEIN PHOP"/>
    <property type="match status" value="1"/>
</dbReference>
<evidence type="ECO:0000313" key="8">
    <source>
        <dbReference type="EMBL" id="MBU5590403.1"/>
    </source>
</evidence>
<dbReference type="SMART" id="SM00862">
    <property type="entry name" value="Trans_reg_C"/>
    <property type="match status" value="1"/>
</dbReference>
<feature type="domain" description="OmpR/PhoB-type" evidence="7">
    <location>
        <begin position="131"/>
        <end position="232"/>
    </location>
</feature>
<feature type="modified residue" description="4-aspartylphosphate" evidence="4">
    <location>
        <position position="56"/>
    </location>
</feature>
<gene>
    <name evidence="8" type="ORF">KQI89_01370</name>
</gene>
<reference evidence="8 9" key="1">
    <citation type="submission" date="2021-06" db="EMBL/GenBank/DDBJ databases">
        <authorList>
            <person name="Sun Q."/>
            <person name="Li D."/>
        </authorList>
    </citation>
    <scope>NUCLEOTIDE SEQUENCE [LARGE SCALE GENOMIC DNA]</scope>
    <source>
        <strain evidence="8 9">MSJ-4</strain>
    </source>
</reference>